<sequence>MEVKNLIDAKGGVWLARDVESILSIPLVPSLSNDRLVWHYAKDGILIKTIYHLGMELVECKESWTQALATSNKKKVGSWWGWLELMRNHWEDSLENAVMVMWGIWIEWCNRVFGKVSKVVGIVVYGVQSLVSDFMVAMNGGREGGGKGEEDGGMISRMISSCNEALAAVGVGPSEG</sequence>
<protein>
    <submittedName>
        <fullName evidence="1">Uncharacterized protein</fullName>
    </submittedName>
</protein>
<dbReference type="Proteomes" id="UP001060085">
    <property type="component" value="Linkage Group LG05"/>
</dbReference>
<proteinExistence type="predicted"/>
<reference evidence="2" key="1">
    <citation type="journal article" date="2023" name="Nat. Plants">
        <title>Single-cell RNA sequencing provides a high-resolution roadmap for understanding the multicellular compartmentation of specialized metabolism.</title>
        <authorList>
            <person name="Sun S."/>
            <person name="Shen X."/>
            <person name="Li Y."/>
            <person name="Li Y."/>
            <person name="Wang S."/>
            <person name="Li R."/>
            <person name="Zhang H."/>
            <person name="Shen G."/>
            <person name="Guo B."/>
            <person name="Wei J."/>
            <person name="Xu J."/>
            <person name="St-Pierre B."/>
            <person name="Chen S."/>
            <person name="Sun C."/>
        </authorList>
    </citation>
    <scope>NUCLEOTIDE SEQUENCE [LARGE SCALE GENOMIC DNA]</scope>
</reference>
<accession>A0ACC0ATJ3</accession>
<comment type="caution">
    <text evidence="1">The sequence shown here is derived from an EMBL/GenBank/DDBJ whole genome shotgun (WGS) entry which is preliminary data.</text>
</comment>
<evidence type="ECO:0000313" key="1">
    <source>
        <dbReference type="EMBL" id="KAI5663590.1"/>
    </source>
</evidence>
<name>A0ACC0ATJ3_CATRO</name>
<gene>
    <name evidence="1" type="ORF">M9H77_22913</name>
</gene>
<keyword evidence="2" id="KW-1185">Reference proteome</keyword>
<dbReference type="EMBL" id="CM044705">
    <property type="protein sequence ID" value="KAI5663590.1"/>
    <property type="molecule type" value="Genomic_DNA"/>
</dbReference>
<organism evidence="1 2">
    <name type="scientific">Catharanthus roseus</name>
    <name type="common">Madagascar periwinkle</name>
    <name type="synonym">Vinca rosea</name>
    <dbReference type="NCBI Taxonomy" id="4058"/>
    <lineage>
        <taxon>Eukaryota</taxon>
        <taxon>Viridiplantae</taxon>
        <taxon>Streptophyta</taxon>
        <taxon>Embryophyta</taxon>
        <taxon>Tracheophyta</taxon>
        <taxon>Spermatophyta</taxon>
        <taxon>Magnoliopsida</taxon>
        <taxon>eudicotyledons</taxon>
        <taxon>Gunneridae</taxon>
        <taxon>Pentapetalae</taxon>
        <taxon>asterids</taxon>
        <taxon>lamiids</taxon>
        <taxon>Gentianales</taxon>
        <taxon>Apocynaceae</taxon>
        <taxon>Rauvolfioideae</taxon>
        <taxon>Vinceae</taxon>
        <taxon>Catharanthinae</taxon>
        <taxon>Catharanthus</taxon>
    </lineage>
</organism>
<evidence type="ECO:0000313" key="2">
    <source>
        <dbReference type="Proteomes" id="UP001060085"/>
    </source>
</evidence>